<comment type="catalytic activity">
    <reaction evidence="8">
        <text>tRNA(Gly) + glycine + ATP = glycyl-tRNA(Gly) + AMP + diphosphate</text>
        <dbReference type="Rhea" id="RHEA:16013"/>
        <dbReference type="Rhea" id="RHEA-COMP:9664"/>
        <dbReference type="Rhea" id="RHEA-COMP:9683"/>
        <dbReference type="ChEBI" id="CHEBI:30616"/>
        <dbReference type="ChEBI" id="CHEBI:33019"/>
        <dbReference type="ChEBI" id="CHEBI:57305"/>
        <dbReference type="ChEBI" id="CHEBI:78442"/>
        <dbReference type="ChEBI" id="CHEBI:78522"/>
        <dbReference type="ChEBI" id="CHEBI:456215"/>
        <dbReference type="EC" id="6.1.1.14"/>
    </reaction>
</comment>
<dbReference type="GO" id="GO:0006426">
    <property type="term" value="P:glycyl-tRNA aminoacylation"/>
    <property type="evidence" value="ECO:0007669"/>
    <property type="project" value="InterPro"/>
</dbReference>
<evidence type="ECO:0000256" key="4">
    <source>
        <dbReference type="ARBA" id="ARBA00022741"/>
    </source>
</evidence>
<evidence type="ECO:0000256" key="5">
    <source>
        <dbReference type="ARBA" id="ARBA00022840"/>
    </source>
</evidence>
<gene>
    <name evidence="9" type="ORF">COLO4_35716</name>
</gene>
<dbReference type="PROSITE" id="PS50861">
    <property type="entry name" value="AA_TRNA_LIGASE_II_GLYAB"/>
    <property type="match status" value="1"/>
</dbReference>
<proteinExistence type="inferred from homology"/>
<dbReference type="Pfam" id="PF02092">
    <property type="entry name" value="tRNA_synt_2f"/>
    <property type="match status" value="1"/>
</dbReference>
<name>A0A1R3GE24_9ROSI</name>
<reference evidence="10" key="1">
    <citation type="submission" date="2013-09" db="EMBL/GenBank/DDBJ databases">
        <title>Corchorus olitorius genome sequencing.</title>
        <authorList>
            <person name="Alam M."/>
            <person name="Haque M.S."/>
            <person name="Islam M.S."/>
            <person name="Emdad E.M."/>
            <person name="Islam M.M."/>
            <person name="Ahmed B."/>
            <person name="Halim A."/>
            <person name="Hossen Q.M.M."/>
            <person name="Hossain M.Z."/>
            <person name="Ahmed R."/>
            <person name="Khan M.M."/>
            <person name="Islam R."/>
            <person name="Rashid M.M."/>
            <person name="Khan S.A."/>
            <person name="Rahman M.S."/>
            <person name="Alam M."/>
            <person name="Yahiya A.S."/>
            <person name="Khan M.S."/>
            <person name="Azam M.S."/>
            <person name="Haque T."/>
            <person name="Lashkar M.Z.H."/>
            <person name="Akhand A.I."/>
            <person name="Morshed G."/>
            <person name="Roy S."/>
            <person name="Uddin K.S."/>
            <person name="Rabeya T."/>
            <person name="Hossain A.S."/>
            <person name="Chowdhury A."/>
            <person name="Snigdha A.R."/>
            <person name="Mortoza M.S."/>
            <person name="Matin S.A."/>
            <person name="Hoque S.M.E."/>
            <person name="Islam M.K."/>
            <person name="Roy D.K."/>
            <person name="Haider R."/>
            <person name="Moosa M.M."/>
            <person name="Elias S.M."/>
            <person name="Hasan A.M."/>
            <person name="Jahan S."/>
            <person name="Shafiuddin M."/>
            <person name="Mahmood N."/>
            <person name="Shommy N.S."/>
        </authorList>
    </citation>
    <scope>NUCLEOTIDE SEQUENCE [LARGE SCALE GENOMIC DNA]</scope>
    <source>
        <strain evidence="10">cv. O-4</strain>
    </source>
</reference>
<dbReference type="PANTHER" id="PTHR30075">
    <property type="entry name" value="GLYCYL-TRNA SYNTHETASE"/>
    <property type="match status" value="1"/>
</dbReference>
<evidence type="ECO:0000256" key="6">
    <source>
        <dbReference type="ARBA" id="ARBA00022917"/>
    </source>
</evidence>
<protein>
    <recommendedName>
        <fullName evidence="2">glycine--tRNA ligase</fullName>
        <ecNumber evidence="2">6.1.1.14</ecNumber>
    </recommendedName>
</protein>
<sequence>MEDFKEIDWDLVYGLLEVSCGFSQNAMTRSRSRREGKKNPLWGFVRKDQTTMEESDSDNLSLLAEVSGGFPQTTMTRLERKKNPLWGSKEEKPSFWNWVGKENGLKMVNTGSHSRFSGDLLPKSDVGIIVAMADRLNTLVGLFAAGCQPNSTNGPFGLRRISYGLLSASVCYTEIGAISSGLWFISCCVEFNCQCNWENLMQIGCCWMQVDEGISPEVVDDAAFETNEEKALWESFLSVKNKVHPGIFSNIISLLVLLS</sequence>
<dbReference type="OrthoDB" id="1740276at2759"/>
<dbReference type="GO" id="GO:0009570">
    <property type="term" value="C:chloroplast stroma"/>
    <property type="evidence" value="ECO:0007669"/>
    <property type="project" value="TreeGrafter"/>
</dbReference>
<keyword evidence="7" id="KW-0030">Aminoacyl-tRNA synthetase</keyword>
<dbReference type="Proteomes" id="UP000187203">
    <property type="component" value="Unassembled WGS sequence"/>
</dbReference>
<dbReference type="EC" id="6.1.1.14" evidence="2"/>
<organism evidence="9 10">
    <name type="scientific">Corchorus olitorius</name>
    <dbReference type="NCBI Taxonomy" id="93759"/>
    <lineage>
        <taxon>Eukaryota</taxon>
        <taxon>Viridiplantae</taxon>
        <taxon>Streptophyta</taxon>
        <taxon>Embryophyta</taxon>
        <taxon>Tracheophyta</taxon>
        <taxon>Spermatophyta</taxon>
        <taxon>Magnoliopsida</taxon>
        <taxon>eudicotyledons</taxon>
        <taxon>Gunneridae</taxon>
        <taxon>Pentapetalae</taxon>
        <taxon>rosids</taxon>
        <taxon>malvids</taxon>
        <taxon>Malvales</taxon>
        <taxon>Malvaceae</taxon>
        <taxon>Grewioideae</taxon>
        <taxon>Apeibeae</taxon>
        <taxon>Corchorus</taxon>
    </lineage>
</organism>
<evidence type="ECO:0000256" key="2">
    <source>
        <dbReference type="ARBA" id="ARBA00012829"/>
    </source>
</evidence>
<keyword evidence="4" id="KW-0547">Nucleotide-binding</keyword>
<comment type="caution">
    <text evidence="9">The sequence shown here is derived from an EMBL/GenBank/DDBJ whole genome shotgun (WGS) entry which is preliminary data.</text>
</comment>
<dbReference type="AlphaFoldDB" id="A0A1R3GE24"/>
<evidence type="ECO:0000256" key="1">
    <source>
        <dbReference type="ARBA" id="ARBA00008226"/>
    </source>
</evidence>
<dbReference type="InterPro" id="IPR015944">
    <property type="entry name" value="Gly-tRNA-synth_bsu"/>
</dbReference>
<evidence type="ECO:0000256" key="3">
    <source>
        <dbReference type="ARBA" id="ARBA00022598"/>
    </source>
</evidence>
<keyword evidence="5" id="KW-0067">ATP-binding</keyword>
<dbReference type="GO" id="GO:0005524">
    <property type="term" value="F:ATP binding"/>
    <property type="evidence" value="ECO:0007669"/>
    <property type="project" value="UniProtKB-KW"/>
</dbReference>
<keyword evidence="6" id="KW-0648">Protein biosynthesis</keyword>
<dbReference type="GO" id="GO:0005739">
    <property type="term" value="C:mitochondrion"/>
    <property type="evidence" value="ECO:0007669"/>
    <property type="project" value="TreeGrafter"/>
</dbReference>
<accession>A0A1R3GE24</accession>
<keyword evidence="10" id="KW-1185">Reference proteome</keyword>
<dbReference type="PANTHER" id="PTHR30075:SF2">
    <property type="entry name" value="GLYCINE--TRNA LIGASE, CHLOROPLASTIC_MITOCHONDRIAL 2"/>
    <property type="match status" value="1"/>
</dbReference>
<evidence type="ECO:0000256" key="7">
    <source>
        <dbReference type="ARBA" id="ARBA00023146"/>
    </source>
</evidence>
<dbReference type="InterPro" id="IPR006194">
    <property type="entry name" value="Gly-tRNA-synth_heterodimer"/>
</dbReference>
<dbReference type="STRING" id="93759.A0A1R3GE24"/>
<comment type="similarity">
    <text evidence="1">Belongs to the class-II aminoacyl-tRNA synthetase family.</text>
</comment>
<evidence type="ECO:0000313" key="9">
    <source>
        <dbReference type="EMBL" id="OMO56250.1"/>
    </source>
</evidence>
<evidence type="ECO:0000313" key="10">
    <source>
        <dbReference type="Proteomes" id="UP000187203"/>
    </source>
</evidence>
<evidence type="ECO:0000256" key="8">
    <source>
        <dbReference type="ARBA" id="ARBA00047937"/>
    </source>
</evidence>
<dbReference type="GO" id="GO:0004820">
    <property type="term" value="F:glycine-tRNA ligase activity"/>
    <property type="evidence" value="ECO:0007669"/>
    <property type="project" value="UniProtKB-EC"/>
</dbReference>
<keyword evidence="3 9" id="KW-0436">Ligase</keyword>
<dbReference type="EMBL" id="AWUE01022782">
    <property type="protein sequence ID" value="OMO56250.1"/>
    <property type="molecule type" value="Genomic_DNA"/>
</dbReference>